<dbReference type="AlphaFoldDB" id="A0A1G6SZ11"/>
<sequence>MTAVETGWHCLGPAENYRDGKPHAIAVFGTKLVAFADSRGEIRILDARCPHMGGDLSNGSVVGGTIDCPIHRWRWDGNGEAAGGSPHPTPTRAWATLERDQQLFVWHDPEGFADVQSSSASSMSGSRARPASGERLSARASTASMTSSRSRV</sequence>
<feature type="domain" description="Rieske" evidence="7">
    <location>
        <begin position="8"/>
        <end position="105"/>
    </location>
</feature>
<dbReference type="Proteomes" id="UP000199417">
    <property type="component" value="Unassembled WGS sequence"/>
</dbReference>
<reference evidence="8 9" key="1">
    <citation type="submission" date="2016-10" db="EMBL/GenBank/DDBJ databases">
        <authorList>
            <person name="de Groot N.N."/>
        </authorList>
    </citation>
    <scope>NUCLEOTIDE SEQUENCE [LARGE SCALE GENOMIC DNA]</scope>
    <source>
        <strain evidence="8 9">JCM 11308</strain>
    </source>
</reference>
<feature type="region of interest" description="Disordered" evidence="6">
    <location>
        <begin position="114"/>
        <end position="152"/>
    </location>
</feature>
<name>A0A1G6SZ11_9NOCA</name>
<keyword evidence="1" id="KW-0001">2Fe-2S</keyword>
<keyword evidence="8" id="KW-0503">Monooxygenase</keyword>
<evidence type="ECO:0000256" key="5">
    <source>
        <dbReference type="ARBA" id="ARBA00023014"/>
    </source>
</evidence>
<dbReference type="STRING" id="168276.SAMN05444580_103336"/>
<dbReference type="Pfam" id="PF00355">
    <property type="entry name" value="Rieske"/>
    <property type="match status" value="1"/>
</dbReference>
<dbReference type="GO" id="GO:0051537">
    <property type="term" value="F:2 iron, 2 sulfur cluster binding"/>
    <property type="evidence" value="ECO:0007669"/>
    <property type="project" value="UniProtKB-KW"/>
</dbReference>
<dbReference type="RefSeq" id="WP_072846837.1">
    <property type="nucleotide sequence ID" value="NZ_FNAB01000003.1"/>
</dbReference>
<keyword evidence="9" id="KW-1185">Reference proteome</keyword>
<protein>
    <submittedName>
        <fullName evidence="8">3-ketosteroid 9alpha-monooxygenase subunit A</fullName>
    </submittedName>
</protein>
<dbReference type="SUPFAM" id="SSF50022">
    <property type="entry name" value="ISP domain"/>
    <property type="match status" value="1"/>
</dbReference>
<keyword evidence="4" id="KW-0408">Iron</keyword>
<dbReference type="InterPro" id="IPR036922">
    <property type="entry name" value="Rieske_2Fe-2S_sf"/>
</dbReference>
<dbReference type="GO" id="GO:0046872">
    <property type="term" value="F:metal ion binding"/>
    <property type="evidence" value="ECO:0007669"/>
    <property type="project" value="UniProtKB-KW"/>
</dbReference>
<dbReference type="PANTHER" id="PTHR21266">
    <property type="entry name" value="IRON-SULFUR DOMAIN CONTAINING PROTEIN"/>
    <property type="match status" value="1"/>
</dbReference>
<keyword evidence="2" id="KW-0479">Metal-binding</keyword>
<dbReference type="InterPro" id="IPR017941">
    <property type="entry name" value="Rieske_2Fe-2S"/>
</dbReference>
<dbReference type="GO" id="GO:0016705">
    <property type="term" value="F:oxidoreductase activity, acting on paired donors, with incorporation or reduction of molecular oxygen"/>
    <property type="evidence" value="ECO:0007669"/>
    <property type="project" value="UniProtKB-ARBA"/>
</dbReference>
<evidence type="ECO:0000256" key="1">
    <source>
        <dbReference type="ARBA" id="ARBA00022714"/>
    </source>
</evidence>
<dbReference type="PROSITE" id="PS51296">
    <property type="entry name" value="RIESKE"/>
    <property type="match status" value="1"/>
</dbReference>
<evidence type="ECO:0000259" key="7">
    <source>
        <dbReference type="PROSITE" id="PS51296"/>
    </source>
</evidence>
<accession>A0A1G6SZ11</accession>
<dbReference type="EMBL" id="FNAB01000003">
    <property type="protein sequence ID" value="SDD22210.1"/>
    <property type="molecule type" value="Genomic_DNA"/>
</dbReference>
<evidence type="ECO:0000313" key="9">
    <source>
        <dbReference type="Proteomes" id="UP000199417"/>
    </source>
</evidence>
<evidence type="ECO:0000256" key="6">
    <source>
        <dbReference type="SAM" id="MobiDB-lite"/>
    </source>
</evidence>
<evidence type="ECO:0000256" key="4">
    <source>
        <dbReference type="ARBA" id="ARBA00023004"/>
    </source>
</evidence>
<organism evidence="8 9">
    <name type="scientific">Rhodococcus tukisamuensis</name>
    <dbReference type="NCBI Taxonomy" id="168276"/>
    <lineage>
        <taxon>Bacteria</taxon>
        <taxon>Bacillati</taxon>
        <taxon>Actinomycetota</taxon>
        <taxon>Actinomycetes</taxon>
        <taxon>Mycobacteriales</taxon>
        <taxon>Nocardiaceae</taxon>
        <taxon>Rhodococcus</taxon>
    </lineage>
</organism>
<evidence type="ECO:0000256" key="2">
    <source>
        <dbReference type="ARBA" id="ARBA00022723"/>
    </source>
</evidence>
<dbReference type="Gene3D" id="2.102.10.10">
    <property type="entry name" value="Rieske [2Fe-2S] iron-sulphur domain"/>
    <property type="match status" value="1"/>
</dbReference>
<evidence type="ECO:0000256" key="3">
    <source>
        <dbReference type="ARBA" id="ARBA00023002"/>
    </source>
</evidence>
<gene>
    <name evidence="8" type="ORF">SAMN05444580_103336</name>
</gene>
<dbReference type="InterPro" id="IPR050584">
    <property type="entry name" value="Cholesterol_7-desaturase"/>
</dbReference>
<keyword evidence="3" id="KW-0560">Oxidoreductase</keyword>
<feature type="compositionally biased region" description="Low complexity" evidence="6">
    <location>
        <begin position="117"/>
        <end position="152"/>
    </location>
</feature>
<evidence type="ECO:0000313" key="8">
    <source>
        <dbReference type="EMBL" id="SDD22210.1"/>
    </source>
</evidence>
<proteinExistence type="predicted"/>
<dbReference type="PANTHER" id="PTHR21266:SF60">
    <property type="entry name" value="3-KETOSTEROID-9-ALPHA-MONOOXYGENASE, OXYGENASE COMPONENT"/>
    <property type="match status" value="1"/>
</dbReference>
<dbReference type="GO" id="GO:0004497">
    <property type="term" value="F:monooxygenase activity"/>
    <property type="evidence" value="ECO:0007669"/>
    <property type="project" value="UniProtKB-KW"/>
</dbReference>
<keyword evidence="5" id="KW-0411">Iron-sulfur</keyword>